<dbReference type="InterPro" id="IPR053290">
    <property type="entry name" value="TSET_complex_member"/>
</dbReference>
<feature type="region of interest" description="Disordered" evidence="4">
    <location>
        <begin position="1448"/>
        <end position="1488"/>
    </location>
</feature>
<dbReference type="Gene3D" id="2.130.10.10">
    <property type="entry name" value="YVTN repeat-like/Quinoprotein amine dehydrogenase"/>
    <property type="match status" value="2"/>
</dbReference>
<evidence type="ECO:0000256" key="3">
    <source>
        <dbReference type="PROSITE-ProRule" id="PRU00221"/>
    </source>
</evidence>
<evidence type="ECO:0000256" key="2">
    <source>
        <dbReference type="ARBA" id="ARBA00022737"/>
    </source>
</evidence>
<evidence type="ECO:0000313" key="6">
    <source>
        <dbReference type="Proteomes" id="UP000822688"/>
    </source>
</evidence>
<feature type="region of interest" description="Disordered" evidence="4">
    <location>
        <begin position="815"/>
        <end position="837"/>
    </location>
</feature>
<comment type="caution">
    <text evidence="5">The sequence shown here is derived from an EMBL/GenBank/DDBJ whole genome shotgun (WGS) entry which is preliminary data.</text>
</comment>
<feature type="compositionally biased region" description="Polar residues" evidence="4">
    <location>
        <begin position="1479"/>
        <end position="1488"/>
    </location>
</feature>
<keyword evidence="6" id="KW-1185">Reference proteome</keyword>
<dbReference type="InterPro" id="IPR015943">
    <property type="entry name" value="WD40/YVTN_repeat-like_dom_sf"/>
</dbReference>
<evidence type="ECO:0000313" key="5">
    <source>
        <dbReference type="EMBL" id="KAG0568765.1"/>
    </source>
</evidence>
<organism evidence="5 6">
    <name type="scientific">Ceratodon purpureus</name>
    <name type="common">Fire moss</name>
    <name type="synonym">Dicranum purpureum</name>
    <dbReference type="NCBI Taxonomy" id="3225"/>
    <lineage>
        <taxon>Eukaryota</taxon>
        <taxon>Viridiplantae</taxon>
        <taxon>Streptophyta</taxon>
        <taxon>Embryophyta</taxon>
        <taxon>Bryophyta</taxon>
        <taxon>Bryophytina</taxon>
        <taxon>Bryopsida</taxon>
        <taxon>Dicranidae</taxon>
        <taxon>Pseudoditrichales</taxon>
        <taxon>Ditrichaceae</taxon>
        <taxon>Ceratodon</taxon>
    </lineage>
</organism>
<feature type="region of interest" description="Disordered" evidence="4">
    <location>
        <begin position="1412"/>
        <end position="1434"/>
    </location>
</feature>
<keyword evidence="2" id="KW-0677">Repeat</keyword>
<evidence type="ECO:0008006" key="7">
    <source>
        <dbReference type="Google" id="ProtNLM"/>
    </source>
</evidence>
<dbReference type="PANTHER" id="PTHR45521">
    <property type="entry name" value="TSET COMPLEX MEMBER TSTF"/>
    <property type="match status" value="1"/>
</dbReference>
<feature type="repeat" description="WD" evidence="3">
    <location>
        <begin position="209"/>
        <end position="253"/>
    </location>
</feature>
<dbReference type="PROSITE" id="PS50082">
    <property type="entry name" value="WD_REPEATS_2"/>
    <property type="match status" value="2"/>
</dbReference>
<dbReference type="Proteomes" id="UP000822688">
    <property type="component" value="Chromosome 6"/>
</dbReference>
<dbReference type="EMBL" id="CM026427">
    <property type="protein sequence ID" value="KAG0568765.1"/>
    <property type="molecule type" value="Genomic_DNA"/>
</dbReference>
<dbReference type="SUPFAM" id="SSF50978">
    <property type="entry name" value="WD40 repeat-like"/>
    <property type="match status" value="1"/>
</dbReference>
<accession>A0A8T0HCW9</accession>
<gene>
    <name evidence="5" type="ORF">KC19_6G044100</name>
</gene>
<dbReference type="PROSITE" id="PS00678">
    <property type="entry name" value="WD_REPEATS_1"/>
    <property type="match status" value="2"/>
</dbReference>
<dbReference type="InterPro" id="IPR019775">
    <property type="entry name" value="WD40_repeat_CS"/>
</dbReference>
<sequence>MLRLRAFRPTQDKVVKLLLHPTYPWLVTADASDNVVVWDWEHRQVVYEVNVKGVDERRLVGAQLQKLAEGEAEAKSKSGTEAIRGGSVKHVTFYDDDVRFWQAWMSRSAAGELSITAGNQQPPIGGGHMTIKGRHFLVVCCENKVIFLDLVSMRARDVPRTVFDSKSPLCVAFLPRSGVVEGPIAAFGCSDGVIRVLSMTLWQLVRRYVSGHKGPVSCLLTFQASSGEIMLVSGGNDGTLSLWNVDGPQATRELTPKLSVKAHKEGVYALELARVQEGPPQLISIGADKTLAIWDTQSFKELRRIKPVSKLACHSVASWCHPRVPNLDLLVCVKDPHIWAIEHSAYGATTRPLCDLTSQVPAALLQSGKKLKAYCMAVHPLQPHLVASGTNFGVILSEFDARALPAAVPLVTPPGGKEHSVAFASEKEIKLLSFQLAAPTNPTVSNTGVLIELNGRPRNETPETPQMQVKQIRKKVTAASHDSYSVLSTSYSGKYVSVVWPDASSYAVYRTADWQLIDSGSARHFAWDTCKERFALIESFPVPRPPPPPKGGSSRKAKEAAAAAAQAQAVAAAAAAAATVQIRIIFDDGSVNLLTKSIDKRAEPVTGLQGGALLGVAYKMPRKTSTINLGLSAAATGSSGTFEDATVATSKITEAPSNFQLYSWETFKPVSGMMPQPEWSAWDQTVEYCALAYQKYIVISSLRPQYQYLGNVAIGSATGGIWHRRQLFLATPTTIECVFVDAGVSALDLERKKRRAEEKAMRAQASVTNNELALLTVEGPKAVSIVDRMALRPPMLQVVRLASFQTAPSVPPFVSMPKISKTEGEAPNPLKDLEGGRVNNEPVVAGGGVNVAVSRLPPEQKRPVGPLVVVGVRDGVLWLVDRYYTAHAIALSHPGIRCRCLAAYGDAVSAVKWAARLGREHHDDLAHFMVGMGYATEALHLPGISKRLEFDLAMQSGDLKRALQTLIILSNSRSIGQDIDLSTEAMGVLSLTASQEAKAEAVFGVVKFAREFLDLIDAADATAQADIAGQALKRLAAAGAVEGALQPNELRGLSLRLATHGEMTRLAVQVNTMLSAGQGREGALAAALLNDPNLMEKAWLDTGMFAEAALHAHSNGRPALKTIMQQWNKLLQKQHGAGDVAKPKPLNLTPVSGADLLGPVEAPLPTPDKNSTVPGLVDPQKPAKKPVIEIIPPPSILTSGLKVAPPVNLKAGLLAAPALPAAPGMPQNALPAPGQQLMIEGSQPAAAQPGEQLMIEGPPGTSAEASAPGTAPQVLGNELVPVTPPSADATPQALGNELVPVTPPMAGTAPQALGNELVSMTPTMPVSFPGSQVAFEGQLLGVAPQPMPASFPPLGFQPGIPGTQLPPMAGGQLGQPSGLMGFEALGMTPFVAKSQPVADFSDLDGFKAMKASSSAPVSQPLRAPTSGLGSQPLGDFFSGASAGFPSSLSASPVPTSTIAPSSINASVAPPRAGTPPPANGNNELISLT</sequence>
<protein>
    <recommendedName>
        <fullName evidence="7">Transducin/WD40 repeat-like superfamily protein</fullName>
    </recommendedName>
</protein>
<dbReference type="PANTHER" id="PTHR45521:SF2">
    <property type="entry name" value="TRANSDUCIN_WD40 REPEAT-LIKE SUPERFAMILY PROTEIN"/>
    <property type="match status" value="1"/>
</dbReference>
<evidence type="ECO:0000256" key="1">
    <source>
        <dbReference type="ARBA" id="ARBA00022574"/>
    </source>
</evidence>
<dbReference type="SMART" id="SM00320">
    <property type="entry name" value="WD40"/>
    <property type="match status" value="4"/>
</dbReference>
<feature type="repeat" description="WD" evidence="3">
    <location>
        <begin position="260"/>
        <end position="304"/>
    </location>
</feature>
<proteinExistence type="predicted"/>
<dbReference type="InterPro" id="IPR036322">
    <property type="entry name" value="WD40_repeat_dom_sf"/>
</dbReference>
<dbReference type="Gene3D" id="1.25.40.470">
    <property type="match status" value="1"/>
</dbReference>
<reference evidence="5 6" key="1">
    <citation type="submission" date="2020-06" db="EMBL/GenBank/DDBJ databases">
        <title>WGS assembly of Ceratodon purpureus strain R40.</title>
        <authorList>
            <person name="Carey S.B."/>
            <person name="Jenkins J."/>
            <person name="Shu S."/>
            <person name="Lovell J.T."/>
            <person name="Sreedasyam A."/>
            <person name="Maumus F."/>
            <person name="Tiley G.P."/>
            <person name="Fernandez-Pozo N."/>
            <person name="Barry K."/>
            <person name="Chen C."/>
            <person name="Wang M."/>
            <person name="Lipzen A."/>
            <person name="Daum C."/>
            <person name="Saski C.A."/>
            <person name="Payton A.C."/>
            <person name="Mcbreen J.C."/>
            <person name="Conrad R.E."/>
            <person name="Kollar L.M."/>
            <person name="Olsson S."/>
            <person name="Huttunen S."/>
            <person name="Landis J.B."/>
            <person name="Wickett N.J."/>
            <person name="Johnson M.G."/>
            <person name="Rensing S.A."/>
            <person name="Grimwood J."/>
            <person name="Schmutz J."/>
            <person name="Mcdaniel S.F."/>
        </authorList>
    </citation>
    <scope>NUCLEOTIDE SEQUENCE [LARGE SCALE GENOMIC DNA]</scope>
    <source>
        <strain evidence="5 6">R40</strain>
    </source>
</reference>
<evidence type="ECO:0000256" key="4">
    <source>
        <dbReference type="SAM" id="MobiDB-lite"/>
    </source>
</evidence>
<keyword evidence="1 3" id="KW-0853">WD repeat</keyword>
<dbReference type="Pfam" id="PF00400">
    <property type="entry name" value="WD40"/>
    <property type="match status" value="1"/>
</dbReference>
<feature type="compositionally biased region" description="Polar residues" evidence="4">
    <location>
        <begin position="1453"/>
        <end position="1465"/>
    </location>
</feature>
<dbReference type="InterPro" id="IPR001680">
    <property type="entry name" value="WD40_rpt"/>
</dbReference>
<name>A0A8T0HCW9_CERPU</name>